<protein>
    <recommendedName>
        <fullName evidence="14">Pre-mRNA-processing factor 19</fullName>
        <ecNumber evidence="14">2.3.2.27</ecNumber>
    </recommendedName>
</protein>
<feature type="region of interest" description="Disordered" evidence="15">
    <location>
        <begin position="133"/>
        <end position="182"/>
    </location>
</feature>
<comment type="similarity">
    <text evidence="3 14">Belongs to the WD repeat PRP19 family.</text>
</comment>
<comment type="subcellular location">
    <subcellularLocation>
        <location evidence="1 14">Nucleus</location>
    </subcellularLocation>
</comment>
<dbReference type="Gene3D" id="2.130.10.10">
    <property type="entry name" value="YVTN repeat-like/Quinoprotein amine dehydrogenase"/>
    <property type="match status" value="1"/>
</dbReference>
<organism evidence="17 18">
    <name type="scientific">Diutina rugosa</name>
    <name type="common">Yeast</name>
    <name type="synonym">Candida rugosa</name>
    <dbReference type="NCBI Taxonomy" id="5481"/>
    <lineage>
        <taxon>Eukaryota</taxon>
        <taxon>Fungi</taxon>
        <taxon>Dikarya</taxon>
        <taxon>Ascomycota</taxon>
        <taxon>Saccharomycotina</taxon>
        <taxon>Pichiomycetes</taxon>
        <taxon>Debaryomycetaceae</taxon>
        <taxon>Diutina</taxon>
    </lineage>
</organism>
<evidence type="ECO:0000256" key="8">
    <source>
        <dbReference type="ARBA" id="ARBA00022737"/>
    </source>
</evidence>
<evidence type="ECO:0000259" key="16">
    <source>
        <dbReference type="PROSITE" id="PS51698"/>
    </source>
</evidence>
<evidence type="ECO:0000256" key="14">
    <source>
        <dbReference type="RuleBase" id="RU367101"/>
    </source>
</evidence>
<dbReference type="PANTHER" id="PTHR43995">
    <property type="entry name" value="PRE-MRNA-PROCESSING FACTOR 19"/>
    <property type="match status" value="1"/>
</dbReference>
<dbReference type="SUPFAM" id="SSF50978">
    <property type="entry name" value="WD40 repeat-like"/>
    <property type="match status" value="1"/>
</dbReference>
<evidence type="ECO:0000256" key="10">
    <source>
        <dbReference type="ARBA" id="ARBA00022786"/>
    </source>
</evidence>
<keyword evidence="13 14" id="KW-0539">Nucleus</keyword>
<keyword evidence="9 14" id="KW-0227">DNA damage</keyword>
<gene>
    <name evidence="17" type="ORF">DIURU_004483</name>
</gene>
<dbReference type="SMART" id="SM00504">
    <property type="entry name" value="Ubox"/>
    <property type="match status" value="1"/>
</dbReference>
<evidence type="ECO:0000313" key="18">
    <source>
        <dbReference type="Proteomes" id="UP000449547"/>
    </source>
</evidence>
<dbReference type="InterPro" id="IPR015943">
    <property type="entry name" value="WD40/YVTN_repeat-like_dom_sf"/>
</dbReference>
<sequence length="506" mass="55559">MICSISGAVATEPVVSPKSGAIFERKHLVDYINATGTDPVSGEPLAIDDIIAIAVDPTVPPLPQTSIPSLLSAFQTQWNATVLEMYSLRRQLADTRKQLSEQLYKNESYKRLCVEAMNRRDELEQAVNQLTAAMAETTGDTDTQRKRRKVDTRETKDGTGDKPENGTNTNDKVAESASEANVNDAVANAEEAAKYAEDIEHARDELFALHKKHKIKYNYGDLDGFPSSQELHVPSAKFHVENAAVRPNGKVDIVGAEVSEIFDTNSNETTPVDIGGKYVFDLENPVVASEEYIEHNDHQLPVRHVYQVVRHPSNNDVFVALNNDAATVVYHDKLLPDSYKPSAGELKCGAFHVDGGLFALGSSQGKVDVYNNISHSLAMTISTTHSEVVAINFGMNGYWMFALSRSDDASAIDLVDLRKNKIVQTFTVDGSAQGLAIDDSCQVLVAFGSEGIQGWRYNKKAKSWSESFKNENSYKTIGFSKTRLVAVKDDASIDSYELAEAQPDTN</sequence>
<dbReference type="EMBL" id="SWFT01000131">
    <property type="protein sequence ID" value="KAA8898971.1"/>
    <property type="molecule type" value="Genomic_DNA"/>
</dbReference>
<accession>A0A642UNY3</accession>
<dbReference type="InterPro" id="IPR055340">
    <property type="entry name" value="RING-Ubox_PRP19"/>
</dbReference>
<dbReference type="InterPro" id="IPR003613">
    <property type="entry name" value="Ubox_domain"/>
</dbReference>
<dbReference type="VEuPathDB" id="FungiDB:DIURU_004483"/>
<comment type="catalytic activity">
    <reaction evidence="14">
        <text>S-ubiquitinyl-[E2 ubiquitin-conjugating enzyme]-L-cysteine + [acceptor protein]-L-lysine = [E2 ubiquitin-conjugating enzyme]-L-cysteine + N(6)-ubiquitinyl-[acceptor protein]-L-lysine.</text>
        <dbReference type="EC" id="2.3.2.27"/>
    </reaction>
</comment>
<keyword evidence="5 14" id="KW-0507">mRNA processing</keyword>
<dbReference type="UniPathway" id="UPA00143"/>
<keyword evidence="11 14" id="KW-0508">mRNA splicing</keyword>
<evidence type="ECO:0000256" key="5">
    <source>
        <dbReference type="ARBA" id="ARBA00022664"/>
    </source>
</evidence>
<dbReference type="GO" id="GO:0071006">
    <property type="term" value="C:U2-type catalytic step 1 spliceosome"/>
    <property type="evidence" value="ECO:0007669"/>
    <property type="project" value="TreeGrafter"/>
</dbReference>
<dbReference type="CDD" id="cd16656">
    <property type="entry name" value="RING-Ubox_PRP19"/>
    <property type="match status" value="1"/>
</dbReference>
<evidence type="ECO:0000256" key="9">
    <source>
        <dbReference type="ARBA" id="ARBA00022763"/>
    </source>
</evidence>
<dbReference type="Proteomes" id="UP000449547">
    <property type="component" value="Unassembled WGS sequence"/>
</dbReference>
<dbReference type="InterPro" id="IPR013083">
    <property type="entry name" value="Znf_RING/FYVE/PHD"/>
</dbReference>
<keyword evidence="8" id="KW-0677">Repeat</keyword>
<dbReference type="GO" id="GO:0000398">
    <property type="term" value="P:mRNA splicing, via spliceosome"/>
    <property type="evidence" value="ECO:0007669"/>
    <property type="project" value="InterPro"/>
</dbReference>
<dbReference type="GO" id="GO:0061630">
    <property type="term" value="F:ubiquitin protein ligase activity"/>
    <property type="evidence" value="ECO:0007669"/>
    <property type="project" value="UniProtKB-UniRule"/>
</dbReference>
<dbReference type="Gene3D" id="3.30.40.10">
    <property type="entry name" value="Zinc/RING finger domain, C3HC4 (zinc finger)"/>
    <property type="match status" value="1"/>
</dbReference>
<dbReference type="EC" id="2.3.2.27" evidence="14"/>
<evidence type="ECO:0000256" key="11">
    <source>
        <dbReference type="ARBA" id="ARBA00023187"/>
    </source>
</evidence>
<keyword evidence="10 14" id="KW-0833">Ubl conjugation pathway</keyword>
<evidence type="ECO:0000256" key="7">
    <source>
        <dbReference type="ARBA" id="ARBA00022728"/>
    </source>
</evidence>
<dbReference type="GeneID" id="54783134"/>
<dbReference type="InterPro" id="IPR038959">
    <property type="entry name" value="Prp19"/>
</dbReference>
<dbReference type="OMA" id="DICEHRS"/>
<keyword evidence="18" id="KW-1185">Reference proteome</keyword>
<name>A0A642UNY3_DIURU</name>
<dbReference type="GO" id="GO:0070534">
    <property type="term" value="P:protein K63-linked ubiquitination"/>
    <property type="evidence" value="ECO:0007669"/>
    <property type="project" value="UniProtKB-UniRule"/>
</dbReference>
<comment type="pathway">
    <text evidence="2 14">Protein modification; protein ubiquitination.</text>
</comment>
<dbReference type="PROSITE" id="PS51698">
    <property type="entry name" value="U_BOX"/>
    <property type="match status" value="1"/>
</dbReference>
<keyword evidence="6 14" id="KW-0808">Transferase</keyword>
<dbReference type="InterPro" id="IPR013915">
    <property type="entry name" value="Prp19_cc"/>
</dbReference>
<comment type="subunit">
    <text evidence="14">Homotetramer.</text>
</comment>
<dbReference type="OrthoDB" id="687049at2759"/>
<dbReference type="InterPro" id="IPR036322">
    <property type="entry name" value="WD40_repeat_dom_sf"/>
</dbReference>
<comment type="function">
    <text evidence="14">Ubiquitin-protein ligase which is mainly involved pre-mRNA splicing and DNA repair. Required for pre-mRNA splicing as component of the spliceosome.</text>
</comment>
<evidence type="ECO:0000256" key="12">
    <source>
        <dbReference type="ARBA" id="ARBA00023204"/>
    </source>
</evidence>
<dbReference type="GO" id="GO:0000974">
    <property type="term" value="C:Prp19 complex"/>
    <property type="evidence" value="ECO:0007669"/>
    <property type="project" value="UniProtKB-UniRule"/>
</dbReference>
<evidence type="ECO:0000313" key="17">
    <source>
        <dbReference type="EMBL" id="KAA8898971.1"/>
    </source>
</evidence>
<evidence type="ECO:0000256" key="13">
    <source>
        <dbReference type="ARBA" id="ARBA00023242"/>
    </source>
</evidence>
<dbReference type="AlphaFoldDB" id="A0A642UNY3"/>
<dbReference type="FunFam" id="3.30.40.10:FF:000027">
    <property type="entry name" value="Pre-mRNA-processing factor 19, putative"/>
    <property type="match status" value="1"/>
</dbReference>
<dbReference type="PANTHER" id="PTHR43995:SF1">
    <property type="entry name" value="PRE-MRNA-PROCESSING FACTOR 19"/>
    <property type="match status" value="1"/>
</dbReference>
<evidence type="ECO:0000256" key="4">
    <source>
        <dbReference type="ARBA" id="ARBA00022574"/>
    </source>
</evidence>
<feature type="domain" description="U-box" evidence="16">
    <location>
        <begin position="1"/>
        <end position="70"/>
    </location>
</feature>
<feature type="compositionally biased region" description="Basic and acidic residues" evidence="15">
    <location>
        <begin position="151"/>
        <end position="164"/>
    </location>
</feature>
<evidence type="ECO:0000256" key="15">
    <source>
        <dbReference type="SAM" id="MobiDB-lite"/>
    </source>
</evidence>
<dbReference type="Pfam" id="PF08606">
    <property type="entry name" value="Prp19"/>
    <property type="match status" value="1"/>
</dbReference>
<dbReference type="GO" id="GO:0006281">
    <property type="term" value="P:DNA repair"/>
    <property type="evidence" value="ECO:0007669"/>
    <property type="project" value="UniProtKB-KW"/>
</dbReference>
<reference evidence="17 18" key="1">
    <citation type="submission" date="2019-07" db="EMBL/GenBank/DDBJ databases">
        <title>Genome assembly of two rare yeast pathogens: Diutina rugosa and Trichomonascus ciferrii.</title>
        <authorList>
            <person name="Mixao V."/>
            <person name="Saus E."/>
            <person name="Hansen A."/>
            <person name="Lass-Flor C."/>
            <person name="Gabaldon T."/>
        </authorList>
    </citation>
    <scope>NUCLEOTIDE SEQUENCE [LARGE SCALE GENOMIC DNA]</scope>
    <source>
        <strain evidence="17 18">CBS 613</strain>
    </source>
</reference>
<proteinExistence type="inferred from homology"/>
<evidence type="ECO:0000256" key="3">
    <source>
        <dbReference type="ARBA" id="ARBA00006388"/>
    </source>
</evidence>
<evidence type="ECO:0000256" key="6">
    <source>
        <dbReference type="ARBA" id="ARBA00022679"/>
    </source>
</evidence>
<keyword evidence="12 14" id="KW-0234">DNA repair</keyword>
<evidence type="ECO:0000256" key="1">
    <source>
        <dbReference type="ARBA" id="ARBA00004123"/>
    </source>
</evidence>
<dbReference type="SUPFAM" id="SSF57850">
    <property type="entry name" value="RING/U-box"/>
    <property type="match status" value="1"/>
</dbReference>
<keyword evidence="4" id="KW-0853">WD repeat</keyword>
<keyword evidence="7 14" id="KW-0747">Spliceosome</keyword>
<dbReference type="RefSeq" id="XP_034010704.1">
    <property type="nucleotide sequence ID" value="XM_034157361.1"/>
</dbReference>
<comment type="caution">
    <text evidence="17">The sequence shown here is derived from an EMBL/GenBank/DDBJ whole genome shotgun (WGS) entry which is preliminary data.</text>
</comment>
<dbReference type="GO" id="GO:0005737">
    <property type="term" value="C:cytoplasm"/>
    <property type="evidence" value="ECO:0007669"/>
    <property type="project" value="TreeGrafter"/>
</dbReference>
<evidence type="ECO:0000256" key="2">
    <source>
        <dbReference type="ARBA" id="ARBA00004906"/>
    </source>
</evidence>